<feature type="region of interest" description="Disordered" evidence="1">
    <location>
        <begin position="61"/>
        <end position="107"/>
    </location>
</feature>
<proteinExistence type="predicted"/>
<evidence type="ECO:0000313" key="3">
    <source>
        <dbReference type="Proteomes" id="UP000091918"/>
    </source>
</evidence>
<protein>
    <submittedName>
        <fullName evidence="2">Uncharacterized protein</fullName>
    </submittedName>
</protein>
<reference evidence="2 3" key="1">
    <citation type="submission" date="2015-07" db="EMBL/GenBank/DDBJ databases">
        <title>Emmonsia species relationships and genome sequence.</title>
        <authorList>
            <person name="Cuomo C.A."/>
            <person name="Schwartz I.S."/>
            <person name="Kenyon C."/>
            <person name="de Hoog G.S."/>
            <person name="Govender N.P."/>
            <person name="Botha A."/>
            <person name="Moreno L."/>
            <person name="de Vries M."/>
            <person name="Munoz J.F."/>
            <person name="Stielow J.B."/>
        </authorList>
    </citation>
    <scope>NUCLEOTIDE SEQUENCE [LARGE SCALE GENOMIC DNA]</scope>
    <source>
        <strain evidence="2 3">CBS 136260</strain>
    </source>
</reference>
<dbReference type="EMBL" id="LGUA01000093">
    <property type="protein sequence ID" value="OAX84234.1"/>
    <property type="molecule type" value="Genomic_DNA"/>
</dbReference>
<comment type="caution">
    <text evidence="2">The sequence shown here is derived from an EMBL/GenBank/DDBJ whole genome shotgun (WGS) entry which is preliminary data.</text>
</comment>
<gene>
    <name evidence="2" type="ORF">ACJ72_01396</name>
</gene>
<sequence length="107" mass="11902">MDREPDLVYSHAEIFQDLMSTKVEVIHLNNFMDLLTSLFIELLQDEIDEACVEQHQSKRIKRGRFTSTQNPPVPDLGGPSFLPGSRQTSTALLGAADEGRSCRGGVK</sequence>
<organism evidence="2 3">
    <name type="scientific">Emergomyces africanus</name>
    <dbReference type="NCBI Taxonomy" id="1955775"/>
    <lineage>
        <taxon>Eukaryota</taxon>
        <taxon>Fungi</taxon>
        <taxon>Dikarya</taxon>
        <taxon>Ascomycota</taxon>
        <taxon>Pezizomycotina</taxon>
        <taxon>Eurotiomycetes</taxon>
        <taxon>Eurotiomycetidae</taxon>
        <taxon>Onygenales</taxon>
        <taxon>Ajellomycetaceae</taxon>
        <taxon>Emergomyces</taxon>
    </lineage>
</organism>
<evidence type="ECO:0000256" key="1">
    <source>
        <dbReference type="SAM" id="MobiDB-lite"/>
    </source>
</evidence>
<dbReference type="Proteomes" id="UP000091918">
    <property type="component" value="Unassembled WGS sequence"/>
</dbReference>
<accession>A0A1B7P5D1</accession>
<dbReference type="AlphaFoldDB" id="A0A1B7P5D1"/>
<keyword evidence="3" id="KW-1185">Reference proteome</keyword>
<evidence type="ECO:0000313" key="2">
    <source>
        <dbReference type="EMBL" id="OAX84234.1"/>
    </source>
</evidence>
<name>A0A1B7P5D1_9EURO</name>